<organism evidence="1 2">
    <name type="scientific">Levilactobacillus brevis KB290</name>
    <dbReference type="NCBI Taxonomy" id="1001583"/>
    <lineage>
        <taxon>Bacteria</taxon>
        <taxon>Bacillati</taxon>
        <taxon>Bacillota</taxon>
        <taxon>Bacilli</taxon>
        <taxon>Lactobacillales</taxon>
        <taxon>Lactobacillaceae</taxon>
        <taxon>Levilactobacillus</taxon>
    </lineage>
</organism>
<protein>
    <submittedName>
        <fullName evidence="1">Uncharacterized protein</fullName>
    </submittedName>
</protein>
<dbReference type="AlphaFoldDB" id="M5AAH1"/>
<dbReference type="Proteomes" id="UP000012042">
    <property type="component" value="Chromosome"/>
</dbReference>
<gene>
    <name evidence="1" type="ORF">LVISKB_0128</name>
</gene>
<dbReference type="HOGENOM" id="CLU_219413_0_0_9"/>
<dbReference type="KEGG" id="lbk:LVISKB_0128"/>
<accession>M5AAH1</accession>
<proteinExistence type="predicted"/>
<sequence length="34" mass="4158">MFAMWRDLPIKLDNRTNRASEWRLVRLFIGEPKP</sequence>
<evidence type="ECO:0000313" key="2">
    <source>
        <dbReference type="Proteomes" id="UP000012042"/>
    </source>
</evidence>
<dbReference type="EMBL" id="AP012167">
    <property type="protein sequence ID" value="BAN05763.1"/>
    <property type="molecule type" value="Genomic_DNA"/>
</dbReference>
<evidence type="ECO:0000313" key="1">
    <source>
        <dbReference type="EMBL" id="BAN05763.1"/>
    </source>
</evidence>
<name>M5AAH1_LEVBR</name>
<reference evidence="1 2" key="1">
    <citation type="journal article" date="2013" name="PLoS ONE">
        <title>Genomic Analysis by Deep Sequencing of the Probiotic Lactobacillus brevis KB290 Harboring Nine Plasmids Reveals Genomic Stability.</title>
        <authorList>
            <person name="Fukao M."/>
            <person name="Oshima K."/>
            <person name="Morita H."/>
            <person name="Toh H."/>
            <person name="Suda W."/>
            <person name="Kim S.W."/>
            <person name="Suzuki S."/>
            <person name="Yakabe T."/>
            <person name="Hattori M."/>
            <person name="Yajima N."/>
        </authorList>
    </citation>
    <scope>NUCLEOTIDE SEQUENCE [LARGE SCALE GENOMIC DNA]</scope>
    <source>
        <strain evidence="1 2">KB290</strain>
    </source>
</reference>